<name>A1CL16_ASPCL</name>
<evidence type="ECO:0000313" key="3">
    <source>
        <dbReference type="Proteomes" id="UP000006701"/>
    </source>
</evidence>
<accession>A1CL16</accession>
<feature type="region of interest" description="Disordered" evidence="1">
    <location>
        <begin position="67"/>
        <end position="104"/>
    </location>
</feature>
<sequence length="354" mass="38338">MCPMLLSGLADGPAMVLSPRQEHTFVQFPRQSQFDSPSAASRNSFFMNGMHSHASSFASNAFTGRLANSAPSSGKPSRKRSREEPEFEEVRNSFSSPVVPAAAPAPKKAPVYAEGMTTLNSCTGIPLSVENQTGFQSRKAQRLTPSTSRVEDTTLQRLNETNDDNSRLLSNGTRTSPFTPNDVLVDDATHLLGVSWQRISTNDVDIAAAVRGWKRYIDKQFAAYLFDSQILMKNRALNAYLVTARPLTPAGPSNAPAFYLFSEDLTQGQLVASSWEQCVHNLRSTPVVFEQNQVLNAADRPLNNTNNTSVLGSTSMTEPGLPLLQTMCAQPVSSDACAGLNNGVGMAMGMEIDP</sequence>
<dbReference type="HOGENOM" id="CLU_047454_0_0_1"/>
<dbReference type="KEGG" id="act:ACLA_040560"/>
<proteinExistence type="predicted"/>
<protein>
    <submittedName>
        <fullName evidence="2">Uncharacterized protein</fullName>
    </submittedName>
</protein>
<dbReference type="AlphaFoldDB" id="A1CL16"/>
<dbReference type="eggNOG" id="ENOG502SUJQ">
    <property type="taxonomic scope" value="Eukaryota"/>
</dbReference>
<dbReference type="OMA" id="SNDQHRT"/>
<feature type="compositionally biased region" description="Basic and acidic residues" evidence="1">
    <location>
        <begin position="81"/>
        <end position="91"/>
    </location>
</feature>
<organism evidence="2 3">
    <name type="scientific">Aspergillus clavatus (strain ATCC 1007 / CBS 513.65 / DSM 816 / NCTC 3887 / NRRL 1 / QM 1276 / 107)</name>
    <dbReference type="NCBI Taxonomy" id="344612"/>
    <lineage>
        <taxon>Eukaryota</taxon>
        <taxon>Fungi</taxon>
        <taxon>Dikarya</taxon>
        <taxon>Ascomycota</taxon>
        <taxon>Pezizomycotina</taxon>
        <taxon>Eurotiomycetes</taxon>
        <taxon>Eurotiomycetidae</taxon>
        <taxon>Eurotiales</taxon>
        <taxon>Aspergillaceae</taxon>
        <taxon>Aspergillus</taxon>
        <taxon>Aspergillus subgen. Fumigati</taxon>
    </lineage>
</organism>
<dbReference type="Proteomes" id="UP000006701">
    <property type="component" value="Unassembled WGS sequence"/>
</dbReference>
<dbReference type="OrthoDB" id="5359669at2759"/>
<dbReference type="RefSeq" id="XP_001271266.1">
    <property type="nucleotide sequence ID" value="XM_001271265.1"/>
</dbReference>
<reference evidence="2 3" key="1">
    <citation type="journal article" date="2008" name="PLoS Genet.">
        <title>Genomic islands in the pathogenic filamentous fungus Aspergillus fumigatus.</title>
        <authorList>
            <person name="Fedorova N.D."/>
            <person name="Khaldi N."/>
            <person name="Joardar V.S."/>
            <person name="Maiti R."/>
            <person name="Amedeo P."/>
            <person name="Anderson M.J."/>
            <person name="Crabtree J."/>
            <person name="Silva J.C."/>
            <person name="Badger J.H."/>
            <person name="Albarraq A."/>
            <person name="Angiuoli S."/>
            <person name="Bussey H."/>
            <person name="Bowyer P."/>
            <person name="Cotty P.J."/>
            <person name="Dyer P.S."/>
            <person name="Egan A."/>
            <person name="Galens K."/>
            <person name="Fraser-Liggett C.M."/>
            <person name="Haas B.J."/>
            <person name="Inman J.M."/>
            <person name="Kent R."/>
            <person name="Lemieux S."/>
            <person name="Malavazi I."/>
            <person name="Orvis J."/>
            <person name="Roemer T."/>
            <person name="Ronning C.M."/>
            <person name="Sundaram J.P."/>
            <person name="Sutton G."/>
            <person name="Turner G."/>
            <person name="Venter J.C."/>
            <person name="White O.R."/>
            <person name="Whitty B.R."/>
            <person name="Youngman P."/>
            <person name="Wolfe K.H."/>
            <person name="Goldman G.H."/>
            <person name="Wortman J.R."/>
            <person name="Jiang B."/>
            <person name="Denning D.W."/>
            <person name="Nierman W.C."/>
        </authorList>
    </citation>
    <scope>NUCLEOTIDE SEQUENCE [LARGE SCALE GENOMIC DNA]</scope>
    <source>
        <strain evidence="3">ATCC 1007 / CBS 513.65 / DSM 816 / NCTC 3887 / NRRL 1</strain>
    </source>
</reference>
<dbReference type="VEuPathDB" id="FungiDB:ACLA_040560"/>
<gene>
    <name evidence="2" type="ORF">ACLA_040560</name>
</gene>
<dbReference type="EMBL" id="DS027056">
    <property type="protein sequence ID" value="EAW09840.1"/>
    <property type="molecule type" value="Genomic_DNA"/>
</dbReference>
<evidence type="ECO:0000313" key="2">
    <source>
        <dbReference type="EMBL" id="EAW09840.1"/>
    </source>
</evidence>
<keyword evidence="3" id="KW-1185">Reference proteome</keyword>
<evidence type="ECO:0000256" key="1">
    <source>
        <dbReference type="SAM" id="MobiDB-lite"/>
    </source>
</evidence>
<dbReference type="GeneID" id="4703598"/>